<comment type="subunit">
    <text evidence="13">Acetyl-CoA carboxylase is a heterohexamer composed of biotin carboxyl carrier protein (AccB), biotin carboxylase (AccC) and two subunits each of ACCase subunit alpha (AccA) and ACCase subunit beta (AccD).</text>
</comment>
<evidence type="ECO:0000256" key="5">
    <source>
        <dbReference type="ARBA" id="ARBA00022741"/>
    </source>
</evidence>
<evidence type="ECO:0000256" key="8">
    <source>
        <dbReference type="ARBA" id="ARBA00022833"/>
    </source>
</evidence>
<evidence type="ECO:0000256" key="6">
    <source>
        <dbReference type="ARBA" id="ARBA00022771"/>
    </source>
</evidence>
<dbReference type="KEGG" id="naz:Aazo_0969"/>
<dbReference type="PANTHER" id="PTHR42995:SF5">
    <property type="entry name" value="ACETYL-COENZYME A CARBOXYLASE CARBOXYL TRANSFERASE SUBUNIT BETA, CHLOROPLASTIC"/>
    <property type="match status" value="1"/>
</dbReference>
<keyword evidence="9 13" id="KW-0067">ATP-binding</keyword>
<dbReference type="NCBIfam" id="TIGR00515">
    <property type="entry name" value="accD"/>
    <property type="match status" value="1"/>
</dbReference>
<evidence type="ECO:0000256" key="2">
    <source>
        <dbReference type="ARBA" id="ARBA00022516"/>
    </source>
</evidence>
<evidence type="ECO:0000259" key="14">
    <source>
        <dbReference type="PROSITE" id="PS50980"/>
    </source>
</evidence>
<dbReference type="HOGENOM" id="CLU_015486_1_1_3"/>
<dbReference type="HAMAP" id="MF_01395">
    <property type="entry name" value="AcetylCoA_CT_beta"/>
    <property type="match status" value="1"/>
</dbReference>
<dbReference type="InterPro" id="IPR034733">
    <property type="entry name" value="AcCoA_carboxyl_beta"/>
</dbReference>
<protein>
    <recommendedName>
        <fullName evidence="13">Acetyl-coenzyme A carboxylase carboxyl transferase subunit beta</fullName>
        <shortName evidence="13">ACCase subunit beta</shortName>
        <shortName evidence="13">Acetyl-CoA carboxylase carboxyltransferase subunit beta</shortName>
        <ecNumber evidence="13">2.1.3.15</ecNumber>
    </recommendedName>
</protein>
<dbReference type="InterPro" id="IPR041010">
    <property type="entry name" value="Znf-ACC"/>
</dbReference>
<dbReference type="Pfam" id="PF17848">
    <property type="entry name" value="Zn_ribbon_ACC"/>
    <property type="match status" value="1"/>
</dbReference>
<dbReference type="InterPro" id="IPR000438">
    <property type="entry name" value="Acetyl_CoA_COase_Trfase_b_su"/>
</dbReference>
<dbReference type="Gene3D" id="3.90.226.10">
    <property type="entry name" value="2-enoyl-CoA Hydratase, Chain A, domain 1"/>
    <property type="match status" value="1"/>
</dbReference>
<comment type="similarity">
    <text evidence="13">Belongs to the AccD/PCCB family.</text>
</comment>
<keyword evidence="10 13" id="KW-0443">Lipid metabolism</keyword>
<dbReference type="InterPro" id="IPR011762">
    <property type="entry name" value="COA_CT_N"/>
</dbReference>
<dbReference type="SUPFAM" id="SSF52096">
    <property type="entry name" value="ClpP/crotonase"/>
    <property type="match status" value="1"/>
</dbReference>
<dbReference type="InterPro" id="IPR029045">
    <property type="entry name" value="ClpP/crotonase-like_dom_sf"/>
</dbReference>
<feature type="binding site" evidence="13">
    <location>
        <position position="66"/>
    </location>
    <ligand>
        <name>Zn(2+)</name>
        <dbReference type="ChEBI" id="CHEBI:29105"/>
    </ligand>
</feature>
<sequence length="317" mass="35643">MANNEESRGLKSLFDWFANRRNKSGSSNLERQEREIADGLWNKCPKCGVLTYAKDLKANQMVCVECGHHNRVDSDERIRQLIDANTWKPLDEHLRPTDPLQFRDRKLYSDRLRETQEKIGLIDAVITGLGQINGLPIALGVMDFRFMGGSMGSVVGEKLTRLIEQATQRRYPVVIICTSGGARMQEGMLSLMQMAKISAALQRHQDARLLYIPVLTNPTTGGVTASFAMLGDLIIAEPKATIGFAGRRVIEQTLREKLPEDFQTAEDLLKHGFVDDIVPRTQLKKTLAQLIALHRPMPTTPNMMMWESMSFSSTVVE</sequence>
<dbReference type="PANTHER" id="PTHR42995">
    <property type="entry name" value="ACETYL-COENZYME A CARBOXYLASE CARBOXYL TRANSFERASE SUBUNIT BETA, CHLOROPLASTIC"/>
    <property type="match status" value="1"/>
</dbReference>
<feature type="zinc finger region" description="C4-type" evidence="13">
    <location>
        <begin position="44"/>
        <end position="66"/>
    </location>
</feature>
<comment type="pathway">
    <text evidence="13">Lipid metabolism; malonyl-CoA biosynthesis; malonyl-CoA from acetyl-CoA: step 1/1.</text>
</comment>
<comment type="function">
    <text evidence="12 13">Component of the acetyl coenzyme A carboxylase (ACC) complex. Biotin carboxylase (BC) catalyzes the carboxylation of biotin on its carrier protein (BCCP) and then the CO(2) group is transferred by the transcarboxylase to acetyl-CoA to form malonyl-CoA.</text>
</comment>
<dbReference type="GO" id="GO:0009317">
    <property type="term" value="C:acetyl-CoA carboxylase complex"/>
    <property type="evidence" value="ECO:0007669"/>
    <property type="project" value="InterPro"/>
</dbReference>
<dbReference type="STRING" id="551115.Aazo_0969"/>
<dbReference type="PROSITE" id="PS50980">
    <property type="entry name" value="COA_CT_NTER"/>
    <property type="match status" value="1"/>
</dbReference>
<dbReference type="GO" id="GO:0008270">
    <property type="term" value="F:zinc ion binding"/>
    <property type="evidence" value="ECO:0007669"/>
    <property type="project" value="UniProtKB-UniRule"/>
</dbReference>
<feature type="binding site" evidence="13">
    <location>
        <position position="47"/>
    </location>
    <ligand>
        <name>Zn(2+)</name>
        <dbReference type="ChEBI" id="CHEBI:29105"/>
    </ligand>
</feature>
<dbReference type="GO" id="GO:2001295">
    <property type="term" value="P:malonyl-CoA biosynthetic process"/>
    <property type="evidence" value="ECO:0007669"/>
    <property type="project" value="UniProtKB-UniRule"/>
</dbReference>
<keyword evidence="5 13" id="KW-0547">Nucleotide-binding</keyword>
<dbReference type="RefSeq" id="WP_013190373.1">
    <property type="nucleotide sequence ID" value="NC_014248.1"/>
</dbReference>
<gene>
    <name evidence="13" type="primary">accD</name>
    <name evidence="15" type="ordered locus">Aazo_0969</name>
</gene>
<feature type="binding site" evidence="13">
    <location>
        <position position="63"/>
    </location>
    <ligand>
        <name>Zn(2+)</name>
        <dbReference type="ChEBI" id="CHEBI:29105"/>
    </ligand>
</feature>
<dbReference type="EC" id="2.1.3.15" evidence="13"/>
<dbReference type="GO" id="GO:0006633">
    <property type="term" value="P:fatty acid biosynthetic process"/>
    <property type="evidence" value="ECO:0007669"/>
    <property type="project" value="UniProtKB-KW"/>
</dbReference>
<keyword evidence="7 13" id="KW-0276">Fatty acid metabolism</keyword>
<name>D7E277_NOSA0</name>
<feature type="binding site" evidence="13">
    <location>
        <position position="44"/>
    </location>
    <ligand>
        <name>Zn(2+)</name>
        <dbReference type="ChEBI" id="CHEBI:29105"/>
    </ligand>
</feature>
<reference evidence="15 16" key="1">
    <citation type="journal article" date="2010" name="PLoS ONE">
        <title>Genome erosion in a nitrogen-fixing vertically transmitted endosymbiotic multicellular cyanobacterium.</title>
        <authorList>
            <person name="Ran L."/>
            <person name="Larsson J."/>
            <person name="Vigil-Stenman T."/>
            <person name="Nylander J.A."/>
            <person name="Ininbergs K."/>
            <person name="Zheng W.W."/>
            <person name="Lapidus A."/>
            <person name="Lowry S."/>
            <person name="Haselkorn R."/>
            <person name="Bergman B."/>
        </authorList>
    </citation>
    <scope>NUCLEOTIDE SEQUENCE [LARGE SCALE GENOMIC DNA]</scope>
    <source>
        <strain evidence="15 16">0708</strain>
    </source>
</reference>
<comment type="cofactor">
    <cofactor evidence="13">
        <name>Zn(2+)</name>
        <dbReference type="ChEBI" id="CHEBI:29105"/>
    </cofactor>
    <text evidence="13">Binds 1 zinc ion per subunit.</text>
</comment>
<evidence type="ECO:0000256" key="3">
    <source>
        <dbReference type="ARBA" id="ARBA00022679"/>
    </source>
</evidence>
<evidence type="ECO:0000256" key="1">
    <source>
        <dbReference type="ARBA" id="ARBA00004496"/>
    </source>
</evidence>
<evidence type="ECO:0000256" key="13">
    <source>
        <dbReference type="HAMAP-Rule" id="MF_01395"/>
    </source>
</evidence>
<keyword evidence="4 13" id="KW-0479">Metal-binding</keyword>
<keyword evidence="2 13" id="KW-0444">Lipid biosynthesis</keyword>
<dbReference type="Proteomes" id="UP000001511">
    <property type="component" value="Chromosome"/>
</dbReference>
<evidence type="ECO:0000256" key="7">
    <source>
        <dbReference type="ARBA" id="ARBA00022832"/>
    </source>
</evidence>
<keyword evidence="6 13" id="KW-0863">Zinc-finger</keyword>
<keyword evidence="16" id="KW-1185">Reference proteome</keyword>
<evidence type="ECO:0000256" key="12">
    <source>
        <dbReference type="ARBA" id="ARBA00025280"/>
    </source>
</evidence>
<dbReference type="UniPathway" id="UPA00655">
    <property type="reaction ID" value="UER00711"/>
</dbReference>
<evidence type="ECO:0000256" key="10">
    <source>
        <dbReference type="ARBA" id="ARBA00023098"/>
    </source>
</evidence>
<dbReference type="GO" id="GO:0003989">
    <property type="term" value="F:acetyl-CoA carboxylase activity"/>
    <property type="evidence" value="ECO:0007669"/>
    <property type="project" value="InterPro"/>
</dbReference>
<keyword evidence="8 13" id="KW-0862">Zinc</keyword>
<accession>D7E277</accession>
<feature type="domain" description="CoA carboxyltransferase N-terminal" evidence="14">
    <location>
        <begin position="40"/>
        <end position="309"/>
    </location>
</feature>
<dbReference type="AlphaFoldDB" id="D7E277"/>
<dbReference type="OrthoDB" id="9772975at2"/>
<keyword evidence="11 13" id="KW-0275">Fatty acid biosynthesis</keyword>
<dbReference type="PRINTS" id="PR01070">
    <property type="entry name" value="ACCCTRFRASEB"/>
</dbReference>
<evidence type="ECO:0000256" key="11">
    <source>
        <dbReference type="ARBA" id="ARBA00023160"/>
    </source>
</evidence>
<evidence type="ECO:0000256" key="4">
    <source>
        <dbReference type="ARBA" id="ARBA00022723"/>
    </source>
</evidence>
<evidence type="ECO:0000256" key="9">
    <source>
        <dbReference type="ARBA" id="ARBA00022840"/>
    </source>
</evidence>
<dbReference type="Pfam" id="PF01039">
    <property type="entry name" value="Carboxyl_trans"/>
    <property type="match status" value="1"/>
</dbReference>
<comment type="subcellular location">
    <subcellularLocation>
        <location evidence="1 13">Cytoplasm</location>
    </subcellularLocation>
</comment>
<keyword evidence="13" id="KW-0963">Cytoplasm</keyword>
<comment type="catalytic activity">
    <reaction evidence="13">
        <text>N(6)-carboxybiotinyl-L-lysyl-[protein] + acetyl-CoA = N(6)-biotinyl-L-lysyl-[protein] + malonyl-CoA</text>
        <dbReference type="Rhea" id="RHEA:54728"/>
        <dbReference type="Rhea" id="RHEA-COMP:10505"/>
        <dbReference type="Rhea" id="RHEA-COMP:10506"/>
        <dbReference type="ChEBI" id="CHEBI:57288"/>
        <dbReference type="ChEBI" id="CHEBI:57384"/>
        <dbReference type="ChEBI" id="CHEBI:83144"/>
        <dbReference type="ChEBI" id="CHEBI:83145"/>
        <dbReference type="EC" id="2.1.3.15"/>
    </reaction>
</comment>
<keyword evidence="3 13" id="KW-0808">Transferase</keyword>
<dbReference type="GO" id="GO:0016743">
    <property type="term" value="F:carboxyl- or carbamoyltransferase activity"/>
    <property type="evidence" value="ECO:0007669"/>
    <property type="project" value="UniProtKB-UniRule"/>
</dbReference>
<dbReference type="eggNOG" id="COG0777">
    <property type="taxonomic scope" value="Bacteria"/>
</dbReference>
<organism evidence="15 16">
    <name type="scientific">Nostoc azollae (strain 0708)</name>
    <name type="common">Anabaena azollae (strain 0708)</name>
    <dbReference type="NCBI Taxonomy" id="551115"/>
    <lineage>
        <taxon>Bacteria</taxon>
        <taxon>Bacillati</taxon>
        <taxon>Cyanobacteriota</taxon>
        <taxon>Cyanophyceae</taxon>
        <taxon>Nostocales</taxon>
        <taxon>Nostocaceae</taxon>
        <taxon>Trichormus</taxon>
    </lineage>
</organism>
<evidence type="ECO:0000313" key="16">
    <source>
        <dbReference type="Proteomes" id="UP000001511"/>
    </source>
</evidence>
<evidence type="ECO:0000313" key="15">
    <source>
        <dbReference type="EMBL" id="ADI63355.1"/>
    </source>
</evidence>
<dbReference type="GO" id="GO:0005524">
    <property type="term" value="F:ATP binding"/>
    <property type="evidence" value="ECO:0007669"/>
    <property type="project" value="UniProtKB-KW"/>
</dbReference>
<proteinExistence type="inferred from homology"/>
<dbReference type="EMBL" id="CP002059">
    <property type="protein sequence ID" value="ADI63355.1"/>
    <property type="molecule type" value="Genomic_DNA"/>
</dbReference>